<comment type="catalytic activity">
    <reaction evidence="1">
        <text>Thiol-dependent hydrolysis of ester, thioester, amide, peptide and isopeptide bonds formed by the C-terminal Gly of ubiquitin (a 76-residue protein attached to proteins as an intracellular targeting signal).</text>
        <dbReference type="EC" id="3.4.19.12"/>
    </reaction>
</comment>
<feature type="repeat" description="NHL" evidence="8">
    <location>
        <begin position="3572"/>
        <end position="3603"/>
    </location>
</feature>
<protein>
    <recommendedName>
        <fullName evidence="2">ubiquitinyl hydrolase 1</fullName>
        <ecNumber evidence="2">3.4.19.12</ecNumber>
    </recommendedName>
</protein>
<evidence type="ECO:0000313" key="12">
    <source>
        <dbReference type="EMBL" id="CAF0800751.1"/>
    </source>
</evidence>
<feature type="repeat" description="NHL" evidence="8">
    <location>
        <begin position="3267"/>
        <end position="3306"/>
    </location>
</feature>
<evidence type="ECO:0000259" key="10">
    <source>
        <dbReference type="Pfam" id="PF12359"/>
    </source>
</evidence>
<dbReference type="CDD" id="cd05819">
    <property type="entry name" value="NHL"/>
    <property type="match status" value="2"/>
</dbReference>
<keyword evidence="6" id="KW-0378">Hydrolase</keyword>
<feature type="domain" description="DUF6606" evidence="11">
    <location>
        <begin position="5"/>
        <end position="277"/>
    </location>
</feature>
<evidence type="ECO:0000256" key="8">
    <source>
        <dbReference type="PROSITE-ProRule" id="PRU00504"/>
    </source>
</evidence>
<dbReference type="PANTHER" id="PTHR13367">
    <property type="entry name" value="UBIQUITIN THIOESTERASE"/>
    <property type="match status" value="1"/>
</dbReference>
<dbReference type="GO" id="GO:0004843">
    <property type="term" value="F:cysteine-type deubiquitinase activity"/>
    <property type="evidence" value="ECO:0007669"/>
    <property type="project" value="UniProtKB-EC"/>
</dbReference>
<evidence type="ECO:0000256" key="1">
    <source>
        <dbReference type="ARBA" id="ARBA00000707"/>
    </source>
</evidence>
<dbReference type="Proteomes" id="UP000663832">
    <property type="component" value="Unassembled WGS sequence"/>
</dbReference>
<keyword evidence="14" id="KW-1185">Reference proteome</keyword>
<feature type="repeat" description="NHL" evidence="8">
    <location>
        <begin position="3679"/>
        <end position="3700"/>
    </location>
</feature>
<feature type="domain" description="DUF3638" evidence="9">
    <location>
        <begin position="2016"/>
        <end position="2246"/>
    </location>
</feature>
<evidence type="ECO:0000259" key="11">
    <source>
        <dbReference type="Pfam" id="PF20255"/>
    </source>
</evidence>
<organism evidence="13 14">
    <name type="scientific">Adineta steineri</name>
    <dbReference type="NCBI Taxonomy" id="433720"/>
    <lineage>
        <taxon>Eukaryota</taxon>
        <taxon>Metazoa</taxon>
        <taxon>Spiralia</taxon>
        <taxon>Gnathifera</taxon>
        <taxon>Rotifera</taxon>
        <taxon>Eurotatoria</taxon>
        <taxon>Bdelloidea</taxon>
        <taxon>Adinetida</taxon>
        <taxon>Adinetidae</taxon>
        <taxon>Adineta</taxon>
    </lineage>
</organism>
<dbReference type="InterPro" id="IPR051346">
    <property type="entry name" value="OTU_Deubiquitinase"/>
</dbReference>
<dbReference type="InterPro" id="IPR001258">
    <property type="entry name" value="NHL_repeat"/>
</dbReference>
<dbReference type="OrthoDB" id="9991011at2759"/>
<evidence type="ECO:0000259" key="9">
    <source>
        <dbReference type="Pfam" id="PF12340"/>
    </source>
</evidence>
<dbReference type="EMBL" id="CAJNOM010000299">
    <property type="protein sequence ID" value="CAF1334769.1"/>
    <property type="molecule type" value="Genomic_DNA"/>
</dbReference>
<proteinExistence type="predicted"/>
<feature type="domain" description="DUF3645" evidence="10">
    <location>
        <begin position="2362"/>
        <end position="2389"/>
    </location>
</feature>
<gene>
    <name evidence="12" type="ORF">BJG266_LOCUS5188</name>
    <name evidence="13" type="ORF">QVE165_LOCUS33094</name>
</gene>
<dbReference type="Gene3D" id="2.120.10.30">
    <property type="entry name" value="TolB, C-terminal domain"/>
    <property type="match status" value="3"/>
</dbReference>
<dbReference type="PROSITE" id="PS51125">
    <property type="entry name" value="NHL"/>
    <property type="match status" value="3"/>
</dbReference>
<dbReference type="EMBL" id="CAJNOI010000013">
    <property type="protein sequence ID" value="CAF0800751.1"/>
    <property type="molecule type" value="Genomic_DNA"/>
</dbReference>
<evidence type="ECO:0000256" key="2">
    <source>
        <dbReference type="ARBA" id="ARBA00012759"/>
    </source>
</evidence>
<evidence type="ECO:0000256" key="6">
    <source>
        <dbReference type="ARBA" id="ARBA00022801"/>
    </source>
</evidence>
<dbReference type="InterPro" id="IPR011042">
    <property type="entry name" value="6-blade_b-propeller_TolB-like"/>
</dbReference>
<comment type="caution">
    <text evidence="13">The sequence shown here is derived from an EMBL/GenBank/DDBJ whole genome shotgun (WGS) entry which is preliminary data.</text>
</comment>
<dbReference type="InterPro" id="IPR022105">
    <property type="entry name" value="DUF3645"/>
</dbReference>
<dbReference type="InterPro" id="IPR046541">
    <property type="entry name" value="DUF6606"/>
</dbReference>
<keyword evidence="4" id="KW-0677">Repeat</keyword>
<evidence type="ECO:0000256" key="5">
    <source>
        <dbReference type="ARBA" id="ARBA00022786"/>
    </source>
</evidence>
<evidence type="ECO:0000313" key="14">
    <source>
        <dbReference type="Proteomes" id="UP000663832"/>
    </source>
</evidence>
<reference evidence="13" key="1">
    <citation type="submission" date="2021-02" db="EMBL/GenBank/DDBJ databases">
        <authorList>
            <person name="Nowell W R."/>
        </authorList>
    </citation>
    <scope>NUCLEOTIDE SEQUENCE</scope>
</reference>
<sequence length="3837" mass="444038">MDESILNHLFLPYYLPSSADHDHLSKENHLHENEILEFVNEYFNCIKLTEIATKLPVFPILTDCIHRWSRLQSPHNFAISNIQSTIEHLPPGNFLPLYFHMQNAAILIEIDQNNSYQPLISAWKVLLSSASITSSIIPHFSCFPVKTYRLRDRSELISKVHCELLIDFMYNTIEYSKSIKSSNIVDEIREVPKSHYVCKWWIDQFEGIEAEEDSHNLTQFKKKHRDQIRWNAALAPFRRSGLWMTIKVVIHTILNKHLKDLGTVVYKLLMTHLLTHVICTRQTSIDLLVHCTRKIVRRLDKIDKLLMALNTTEMNTWIIYTKQQIELKINQIIPKPNWQDEIKMNEILKRNSLLKNLNSIKYRSVSQCWCRNLKAYLNNNNFSKTSVLYKNKNNSDDSVNLNENDYIPSYNFLTNQMKCTIDIALISMEIWTELCLEQWINRSLSTINGNHRFAIILDFYETYQKVALTHYCLEQNLTDPIGYSRFILTSLTVIYCLHRKLCQHKMFERLQLHSIHIPNLIELFEFLVLPNRNDMIRARNLYDYFNEFRQKQYPDLLHDIKSENAFGVYFAARSQVMNESINKIRIQVEKDKQDKIREVASVKEKYEQLMDEIKNQPCKCRDDSHSKQCVRYKTVEKAKQMKVSIFESPLPLQHESALAVIFELQMPIEIRCYRDIIWQFINRLQTKLQEKIYEWLNVLPHKDKLKAYYTGPRNPKVKLVSRIKSMNQSHYSSPPSVGSTPLENFLLENGLKVEISATTPVEFEDECRILTPQLDHSDYKQLQYAINNTQFVQNDVIAHSSACSTRLKPKEFVEYGSFRSGHRLQWWNLLIILEMDSLSVVEESVAILIIHSLLQYGPLTVDSMNLSHCWCPESHQQLLQDHFVDELILRLDHRLNECELNWQNELALMVIVIITMRILTICNSPKENEVIHLVKKCRKIGEKWVDLITESIRTISRSAFDEIEKLRLKVINVSVSCILTFSTHEDRINYLLSSNEDFIFLLKAATTIHDSIILITNRTDINAFMNNMIRFSQRVLVIVQPTIEKILCKTSYDSLNEFTVMYWTVLNGKEKMKGCWKKRKRYSFDGWYDCQYRSRCISIDCIKGAFLVDGMTIGFLPEKIIFDDLFIRVFGQHVFEVQAAELPNTYITKHSYHSNRQVLYEFHLNNETNQLVIRERHLDTNDIFQLVHYKYFQTELPDIFVSNYSHWWNTKNQLIEFRPVAFQDVNFLKNKFYILSLDTGYFVTNNGAKKQTLVNQSSPLFQTLFLRYFIRLDDQSYVYMMQDNASQADPIIDIHLSRLRIAFQYNMRTTLIASREYANMYVDENQWLGTLTGLTFGLLLSPLPIDNHRLYYYPYRKLIVPFGKIDGVKTPNNQHQTVTIQRRRTSSDEFLCHYFVFILNDQLRILQSTDSPTGWLYLALLHAITSNLLPDQYTGMTGMERAFQLLNSAACWSDQPFDSLSLDILTQIAAISPIVHYYPAHLTCMQQIEWNSNGLEPSMQHFGYYLIASHLIKNSQQLNFMHSSSVSNEIPKLFKEKLNDEALLKKLYWDYRDSYNPTARLSVEIEVDILHTVATESYSLTSKLRSSATNDPISSLADDLYSRGNVNLEDCSNRNWLPLSQWVNEKDQLKNIWVGLLALAVRSKSLEAEGDVDKLQQFVKLVDFLHFISPKCTSKLFYLQLLKTASKVPIITLKSIIFPPFIEYQYVGEVSVVENRFKFTKSQKSNIRNQIITEIQRCWTMNINYQGVNNLSSPAEISEINMLLKSWRSNGRLQSFLADVKQLLSSFPTEQFHTKVSTDSQQFIQESPVEHHRIQLECVRRSIDNEMLSKAERKFHHPYSDPYKKCNVSVPFSQLQNEFPEQIFPFVSEKNNSLNAIENYFQNQLAESWIKFRAEEKCEKECPSIQEINELLNSIQEESIQFWDELSKSITLSNELSFNTGLVTRITPTTLIRILQQETMMHCEKTSSFDLSNGQRTLLGGAIVNWILEQQIVRALHFANHQKYNDFRTELSNIPHSNWTPSEHVSWLILELEMNIIIRDIQITVARHMMQSDTSETDSTTKNIVMQLNMGEGKTSVILPMLAVSLSSTNSCFVRIIVLKSLFPTNYQSLRYKLGGLLNRRIFSFACRRDMNLKNEQINQIFERLKQGLCHNDVMLTSPEDILSFDLLTIDKCRRKEFDIGQSMLIVQRWLKAYARDVLDESDEILHVKYQLVYTVGDQKQVDAGAERWKNIQSILELVKKHAAEISNRFSEKVCYKPSERKSAFPQFRLQSHHPYSVLCENIAHDWIESRNCRNTDKELILSFILKTNLLVEDLVGKFPPYDIQLFLIVRGLLSSEILLFALKKRYRVSYGVTLNSSFHRLMAVPFRAKDVAADRTEFGHPDIALVLTHLSYYYSGLNDCQLTQCFDRLSEKENDAETIYEQWILYEQQDGIPASITKWKSVNFKDYHQRIHCIFPTFRHNMLVINYFLNHFVFPREAKEFPYKIVSSAWDLSSDIRSKPITGFSGTNDTQLLLPVHIRQYDLFELRKTDAVVVNNLLQNENENYQSLSINATSEDILNQISNYKDNINVILDVGALFVDGINRDIAVKWLNLSRKDKIDYVVYFESDSIFVCDRQFHFQPFETSPASERLDRCVFYLDEIHTRGTDFKFPNGFRAVLTLGNGLTKDRFVQACMRMRKLGNGHSLTFWTSNEVHQQIITLKTPVTKQPISVIDILRWLYQNTVNATWEALNYWAEQSLSYQRKLDAFQYIEWQNHENIFTNNMMKDLANRCLEPEITELTRMYGVSRELRTIADNYIGRYKECNYKLSTETHDAVLKRLNEYGGTKQRLCQLLDEEQQRELEQELEAEQQLARPLPGKPHKPILNEEIKSLCNENDPRLNLSRLSKVFRSLSFAFDRTPLFNACQPSSWQRNLWVSTEFQRVVKSTEESLSSFLRPPRWIVVYRNEDIIFVSAFEANWLMGQLQSDKSLITTLRLLLPRTKRVQSIFVNTPTLMIPPSIELPNTNMICFIPIELLVQLFVFNGTLYFETVDEQIAYCQCLGLCPKPWTTKEEEAFENGWISIDGFVQKPKHRLQLQLNQARFPSNPLTFIKQLIEIRNNSHPPITSHVGTVSFKQPKFSPTATWDSNGITIANQSIVGQYPPAIFVNTKNTIYVANRDNDTIVMWQEESVNPIKIILGNFTQPSSLYVTSNGDIYIDDGFQNGRVQRWSAETNTFVTIMNIKLGCFGLFVDINDTLHCSLFYEHHVVKRSLHDDVMTPNRVAAGTGIRGSDSNQLAGTVGIFVDVNLDLYVADAYNNRVQLFQSGESNGITVAGSTSENPTITLNFPSGVILDADKHLFIVDLANHRIVGSGLNGFRCLVGCYGAGSQSNQLESPFSFSFDRSGNMFVTDHGNHRIQKFFLMNDSFALSFNQPKFCSTVTWNSNGIIFANRSIVGQYPSAIFVNTNNTIYVANKENNTIVIWQEESVNPTKIIHIDFSKSNSLFVTSNGDIYIDDGAKNGRVLKWIVETNIFVTAMNVSSSCTSLFVDINDTLYCSMFGHHQVVKRSLNDAVMASNRVAAGTGIQGYDSNQLSSPIGIFVDVNLDLYVTDCGNDRVQLFQLGELNGITVTGSESLYPSITLDCPSGIILDAEKYLFIVDFGNHRIVGSGSNGFRCLVGCYGMGSQSNQLKNSYSFSFDRSGNIFVTDHGNHRIQKFQYFEESCGNSLIIQTMYSSSLTSNSSTYFKDCSESDSYYEAIQMNVSITGYYTFLINSEMKTMYAYIYTNNFNPFNVSDNVLSGSGDSSNQGQFQFTAFLEANTKYIFVITISASDVEGHVSIQGSGRSYIGFSRICEYL</sequence>
<dbReference type="GO" id="GO:0006508">
    <property type="term" value="P:proteolysis"/>
    <property type="evidence" value="ECO:0007669"/>
    <property type="project" value="UniProtKB-KW"/>
</dbReference>
<dbReference type="SUPFAM" id="SSF101898">
    <property type="entry name" value="NHL repeat"/>
    <property type="match status" value="2"/>
</dbReference>
<dbReference type="PANTHER" id="PTHR13367:SF33">
    <property type="entry name" value="P-LOOP CONTAINING NUCLEOSIDE TRIPHOSPHATE HYDROLASE PROTEIN"/>
    <property type="match status" value="1"/>
</dbReference>
<evidence type="ECO:0000256" key="4">
    <source>
        <dbReference type="ARBA" id="ARBA00022737"/>
    </source>
</evidence>
<dbReference type="Pfam" id="PF20255">
    <property type="entry name" value="DUF6606"/>
    <property type="match status" value="1"/>
</dbReference>
<keyword evidence="5" id="KW-0833">Ubl conjugation pathway</keyword>
<dbReference type="EC" id="3.4.19.12" evidence="2"/>
<keyword evidence="7" id="KW-0788">Thiol protease</keyword>
<evidence type="ECO:0000256" key="3">
    <source>
        <dbReference type="ARBA" id="ARBA00022670"/>
    </source>
</evidence>
<dbReference type="InterPro" id="IPR022099">
    <property type="entry name" value="DUF3638"/>
</dbReference>
<name>A0A815G7E4_9BILA</name>
<dbReference type="Pfam" id="PF12359">
    <property type="entry name" value="DUF3645"/>
    <property type="match status" value="1"/>
</dbReference>
<evidence type="ECO:0000256" key="7">
    <source>
        <dbReference type="ARBA" id="ARBA00022807"/>
    </source>
</evidence>
<dbReference type="Pfam" id="PF12340">
    <property type="entry name" value="DUF3638"/>
    <property type="match status" value="1"/>
</dbReference>
<accession>A0A815G7E4</accession>
<evidence type="ECO:0000313" key="13">
    <source>
        <dbReference type="EMBL" id="CAF1334769.1"/>
    </source>
</evidence>
<dbReference type="Proteomes" id="UP000663877">
    <property type="component" value="Unassembled WGS sequence"/>
</dbReference>
<keyword evidence="3" id="KW-0645">Protease</keyword>